<evidence type="ECO:0000313" key="16">
    <source>
        <dbReference type="Proteomes" id="UP000275385"/>
    </source>
</evidence>
<evidence type="ECO:0000256" key="5">
    <source>
        <dbReference type="ARBA" id="ARBA00022801"/>
    </source>
</evidence>
<proteinExistence type="inferred from homology"/>
<protein>
    <recommendedName>
        <fullName evidence="11">xylan 1,4-beta-xylosidase</fullName>
        <ecNumber evidence="11">3.2.1.37</ecNumber>
    </recommendedName>
</protein>
<evidence type="ECO:0000256" key="11">
    <source>
        <dbReference type="ARBA" id="ARBA00026107"/>
    </source>
</evidence>
<evidence type="ECO:0000313" key="15">
    <source>
        <dbReference type="EMBL" id="RKU41097.1"/>
    </source>
</evidence>
<keyword evidence="16" id="KW-1185">Reference proteome</keyword>
<name>A0A420XZJ0_9PEZI</name>
<gene>
    <name evidence="15" type="ORF">DL546_000784</name>
</gene>
<feature type="domain" description="Glycoside hydrolase family 3 C-terminal" evidence="14">
    <location>
        <begin position="397"/>
        <end position="623"/>
    </location>
</feature>
<evidence type="ECO:0000259" key="14">
    <source>
        <dbReference type="Pfam" id="PF01915"/>
    </source>
</evidence>
<keyword evidence="7" id="KW-0119">Carbohydrate metabolism</keyword>
<dbReference type="InterPro" id="IPR001764">
    <property type="entry name" value="Glyco_hydro_3_N"/>
</dbReference>
<comment type="catalytic activity">
    <reaction evidence="10">
        <text>Hydrolysis of (1-&gt;4)-beta-D-xylans, to remove successive D-xylose residues from the non-reducing termini.</text>
        <dbReference type="EC" id="3.2.1.37"/>
    </reaction>
</comment>
<dbReference type="Gene3D" id="2.60.40.10">
    <property type="entry name" value="Immunoglobulins"/>
    <property type="match status" value="1"/>
</dbReference>
<reference evidence="15 16" key="1">
    <citation type="submission" date="2018-08" db="EMBL/GenBank/DDBJ databases">
        <title>Draft genome of the lignicolous fungus Coniochaeta pulveracea.</title>
        <authorList>
            <person name="Borstlap C.J."/>
            <person name="De Witt R.N."/>
            <person name="Botha A."/>
            <person name="Volschenk H."/>
        </authorList>
    </citation>
    <scope>NUCLEOTIDE SEQUENCE [LARGE SCALE GENOMIC DNA]</scope>
    <source>
        <strain evidence="15 16">CAB683</strain>
    </source>
</reference>
<dbReference type="InterPro" id="IPR002772">
    <property type="entry name" value="Glyco_hydro_3_C"/>
</dbReference>
<dbReference type="PANTHER" id="PTHR42721">
    <property type="entry name" value="SUGAR HYDROLASE-RELATED"/>
    <property type="match status" value="1"/>
</dbReference>
<keyword evidence="5" id="KW-0378">Hydrolase</keyword>
<organism evidence="15 16">
    <name type="scientific">Coniochaeta pulveracea</name>
    <dbReference type="NCBI Taxonomy" id="177199"/>
    <lineage>
        <taxon>Eukaryota</taxon>
        <taxon>Fungi</taxon>
        <taxon>Dikarya</taxon>
        <taxon>Ascomycota</taxon>
        <taxon>Pezizomycotina</taxon>
        <taxon>Sordariomycetes</taxon>
        <taxon>Sordariomycetidae</taxon>
        <taxon>Coniochaetales</taxon>
        <taxon>Coniochaetaceae</taxon>
        <taxon>Coniochaeta</taxon>
    </lineage>
</organism>
<feature type="chain" id="PRO_5019100476" description="xylan 1,4-beta-xylosidase" evidence="12">
    <location>
        <begin position="18"/>
        <end position="814"/>
    </location>
</feature>
<dbReference type="InterPro" id="IPR036881">
    <property type="entry name" value="Glyco_hydro_3_C_sf"/>
</dbReference>
<comment type="caution">
    <text evidence="15">The sequence shown here is derived from an EMBL/GenBank/DDBJ whole genome shotgun (WGS) entry which is preliminary data.</text>
</comment>
<evidence type="ECO:0000256" key="10">
    <source>
        <dbReference type="ARBA" id="ARBA00024574"/>
    </source>
</evidence>
<keyword evidence="8" id="KW-0326">Glycosidase</keyword>
<evidence type="ECO:0000256" key="8">
    <source>
        <dbReference type="ARBA" id="ARBA00023295"/>
    </source>
</evidence>
<dbReference type="EC" id="3.2.1.37" evidence="11"/>
<evidence type="ECO:0000256" key="9">
    <source>
        <dbReference type="ARBA" id="ARBA00023326"/>
    </source>
</evidence>
<dbReference type="Pfam" id="PF01915">
    <property type="entry name" value="Glyco_hydro_3_C"/>
    <property type="match status" value="1"/>
</dbReference>
<dbReference type="OrthoDB" id="47059at2759"/>
<dbReference type="Proteomes" id="UP000275385">
    <property type="component" value="Unassembled WGS sequence"/>
</dbReference>
<keyword evidence="9" id="KW-0624">Polysaccharide degradation</keyword>
<dbReference type="GO" id="GO:0031222">
    <property type="term" value="P:arabinan catabolic process"/>
    <property type="evidence" value="ECO:0007669"/>
    <property type="project" value="TreeGrafter"/>
</dbReference>
<evidence type="ECO:0000256" key="3">
    <source>
        <dbReference type="ARBA" id="ARBA00022651"/>
    </source>
</evidence>
<dbReference type="GO" id="GO:0009044">
    <property type="term" value="F:xylan 1,4-beta-xylosidase activity"/>
    <property type="evidence" value="ECO:0007669"/>
    <property type="project" value="UniProtKB-EC"/>
</dbReference>
<dbReference type="UniPathway" id="UPA00114"/>
<accession>A0A420XZJ0</accession>
<evidence type="ECO:0000256" key="1">
    <source>
        <dbReference type="ARBA" id="ARBA00004851"/>
    </source>
</evidence>
<evidence type="ECO:0000256" key="7">
    <source>
        <dbReference type="ARBA" id="ARBA00023277"/>
    </source>
</evidence>
<evidence type="ECO:0000256" key="12">
    <source>
        <dbReference type="SAM" id="SignalP"/>
    </source>
</evidence>
<dbReference type="Gene3D" id="3.20.20.300">
    <property type="entry name" value="Glycoside hydrolase, family 3, N-terminal domain"/>
    <property type="match status" value="1"/>
</dbReference>
<dbReference type="Gene3D" id="3.40.50.1700">
    <property type="entry name" value="Glycoside hydrolase family 3 C-terminal domain"/>
    <property type="match status" value="1"/>
</dbReference>
<sequence length="814" mass="87493">MMRTTLALASLAVVAMAQKPAPGTDTFPDCKNGPLHNTSVCNMDLDPTTRAQALVNLMTAAEKFNQTGNNSPGVARLGLPPITYWNEILHGLATNGGAIQFNATGNFSYSSSFPHIVNLGYTFDDELMTAVGNALSQEGRAFSNAGRAGLTFFSPNVNPIRDPRWGRRLEVVSEDAFYTGNYAKAMVSGLQGGVSPKYKRVVATCKHVFGYDQENNAGNWRYQFDANISTQDTAEYFMTPFRACAEANVGAFMCSYNAVNGVPSCANSYILDDVIRGHFNWTNEDQMVFSDCDAIQNVYSPHLYSPTRPAAAADALKAGVDNNCGEYYQVHLPEAYAQGLISDKDIDTTLVRTYGTLIRLGYFDDPDAQPLRQLGWSDVNTPDTQLLAYQAAVKSIAMLKNDGTAPVDLKGKQVALIGSWANATALLQGNYFGPPPFLISPLAAAMNVSGIGGVHYANGPNQGNPTTSGLGKTIKTANMSDIIIYIDGLDPSDETEEYDRNTLSWTGYQLDLIGNLAELGKPMIVVRMGGGQLDDSPLLKNPNISALFTAGYPGQSGGQAIIDVLTGVAAPAGRLPETQYPSSYLNTVRMSDMSLRPSETNPGRTYRWYTGEPILPFGYGLHYTNFSVAVAPQAADAASSKLVAGGASFAIQDLVKDCDKVQHTTLVTNELLACPFTSLPLNITNTGKVMSDYVALQFVAGDYGPKPRPKKSLVAYGRAHNITGGSSAAVNLPAVTLGNLGRVDENGNTILYPGQYSFMVDIEPRVTINFTLTGDAVTLDRWPTPPPVGKPSGVEFIDKDYFLGEYGSIRAQPS</sequence>
<dbReference type="InterPro" id="IPR036962">
    <property type="entry name" value="Glyco_hydro_3_N_sf"/>
</dbReference>
<evidence type="ECO:0000259" key="13">
    <source>
        <dbReference type="Pfam" id="PF00933"/>
    </source>
</evidence>
<dbReference type="STRING" id="177199.A0A420XZJ0"/>
<dbReference type="AlphaFoldDB" id="A0A420XZJ0"/>
<dbReference type="Pfam" id="PF00933">
    <property type="entry name" value="Glyco_hydro_3"/>
    <property type="match status" value="1"/>
</dbReference>
<evidence type="ECO:0000256" key="6">
    <source>
        <dbReference type="ARBA" id="ARBA00023180"/>
    </source>
</evidence>
<keyword evidence="6" id="KW-0325">Glycoprotein</keyword>
<dbReference type="InterPro" id="IPR017853">
    <property type="entry name" value="GH"/>
</dbReference>
<dbReference type="SUPFAM" id="SSF51445">
    <property type="entry name" value="(Trans)glycosidases"/>
    <property type="match status" value="1"/>
</dbReference>
<keyword evidence="3" id="KW-0858">Xylan degradation</keyword>
<dbReference type="PANTHER" id="PTHR42721:SF3">
    <property type="entry name" value="BETA-D-XYLOSIDASE 5-RELATED"/>
    <property type="match status" value="1"/>
</dbReference>
<dbReference type="GO" id="GO:0046556">
    <property type="term" value="F:alpha-L-arabinofuranosidase activity"/>
    <property type="evidence" value="ECO:0007669"/>
    <property type="project" value="TreeGrafter"/>
</dbReference>
<dbReference type="InterPro" id="IPR013783">
    <property type="entry name" value="Ig-like_fold"/>
</dbReference>
<feature type="signal peptide" evidence="12">
    <location>
        <begin position="1"/>
        <end position="17"/>
    </location>
</feature>
<comment type="similarity">
    <text evidence="2">Belongs to the glycosyl hydrolase 3 family.</text>
</comment>
<evidence type="ECO:0000256" key="2">
    <source>
        <dbReference type="ARBA" id="ARBA00005336"/>
    </source>
</evidence>
<dbReference type="EMBL" id="QVQW01000082">
    <property type="protein sequence ID" value="RKU41097.1"/>
    <property type="molecule type" value="Genomic_DNA"/>
</dbReference>
<dbReference type="SUPFAM" id="SSF52279">
    <property type="entry name" value="Beta-D-glucan exohydrolase, C-terminal domain"/>
    <property type="match status" value="1"/>
</dbReference>
<evidence type="ECO:0000256" key="4">
    <source>
        <dbReference type="ARBA" id="ARBA00022729"/>
    </source>
</evidence>
<dbReference type="InterPro" id="IPR044993">
    <property type="entry name" value="BXL"/>
</dbReference>
<dbReference type="GO" id="GO:0045493">
    <property type="term" value="P:xylan catabolic process"/>
    <property type="evidence" value="ECO:0007669"/>
    <property type="project" value="UniProtKB-UniPathway"/>
</dbReference>
<comment type="pathway">
    <text evidence="1">Glycan degradation; xylan degradation.</text>
</comment>
<keyword evidence="4 12" id="KW-0732">Signal</keyword>
<feature type="domain" description="Glycoside hydrolase family 3 N-terminal" evidence="13">
    <location>
        <begin position="109"/>
        <end position="352"/>
    </location>
</feature>